<evidence type="ECO:0000313" key="2">
    <source>
        <dbReference type="Proteomes" id="UP000595610"/>
    </source>
</evidence>
<gene>
    <name evidence="1" type="ORF">I6I06_12460</name>
</gene>
<dbReference type="AlphaFoldDB" id="A0A7T4N5E5"/>
<name>A0A7T4N5E5_9BURK</name>
<dbReference type="Proteomes" id="UP000595610">
    <property type="component" value="Chromosome 1"/>
</dbReference>
<evidence type="ECO:0000313" key="1">
    <source>
        <dbReference type="EMBL" id="QQC65556.1"/>
    </source>
</evidence>
<protein>
    <submittedName>
        <fullName evidence="1">Uncharacterized protein</fullName>
    </submittedName>
</protein>
<dbReference type="KEGG" id="pgis:I6I06_12460"/>
<organism evidence="1 2">
    <name type="scientific">Paraburkholderia ginsengisoli</name>
    <dbReference type="NCBI Taxonomy" id="311231"/>
    <lineage>
        <taxon>Bacteria</taxon>
        <taxon>Pseudomonadati</taxon>
        <taxon>Pseudomonadota</taxon>
        <taxon>Betaproteobacteria</taxon>
        <taxon>Burkholderiales</taxon>
        <taxon>Burkholderiaceae</taxon>
        <taxon>Paraburkholderia</taxon>
    </lineage>
</organism>
<keyword evidence="2" id="KW-1185">Reference proteome</keyword>
<sequence>MFRASDYIEFIFEGEPQPDARYILSCKGPGDSPAVLEESEALNAIERVRRVVEGQFNGWLDGAAKIAQPRTGRLRLLKDGMVIAEGMESAILAACEADGDFDLQSESLLRLPADGRRYRVFHVVAGSDQRVPVEDEVLERLWRRLEAFYRFNETDFSWFLGRRQEEHKEGRFVSDGFDEERLSYELQSRAISPGEAAALAGVSSEEWQAAMERGELLRTSLFSLTSGLGLSSANDLYVDSRAPVWMPVSGGEEIALWMRNFDHLRLTVSGVAKGAPLAERSLEKLMKLYRRAPDPISLQAVLTEAEAAGLRLCATIEKRFVSDLPIARERLAMVGHLSIWDGKEIEKLGPPKAGTDDDNEGEEWTTIDEEYLVRFNSASVTVDDLIALQEEVTRARHEGQEPGWETATFAAARVFKGRAGAAHLAHTAITRMTAMSHLIQTGALAAWMEKSNEADVELVPKNVLKAAARCPLVRVRNEAGFDAATFRHFALEYAAGN</sequence>
<proteinExistence type="predicted"/>
<accession>A0A7T4N5E5</accession>
<reference evidence="1 2" key="1">
    <citation type="submission" date="2020-12" db="EMBL/GenBank/DDBJ databases">
        <title>FDA dAtabase for Regulatory Grade micrObial Sequences (FDA-ARGOS): Supporting development and validation of Infectious Disease Dx tests.</title>
        <authorList>
            <person name="Nelson B."/>
            <person name="Plummer A."/>
            <person name="Tallon L."/>
            <person name="Sadzewicz L."/>
            <person name="Zhao X."/>
            <person name="Boylan J."/>
            <person name="Ott S."/>
            <person name="Bowen H."/>
            <person name="Vavikolanu K."/>
            <person name="Mehta A."/>
            <person name="Aluvathingal J."/>
            <person name="Nadendla S."/>
            <person name="Myers T."/>
            <person name="Yan Y."/>
            <person name="Sichtig H."/>
        </authorList>
    </citation>
    <scope>NUCLEOTIDE SEQUENCE [LARGE SCALE GENOMIC DNA]</scope>
    <source>
        <strain evidence="1 2">FDAARGOS_1049</strain>
    </source>
</reference>
<dbReference type="EMBL" id="CP066075">
    <property type="protein sequence ID" value="QQC65556.1"/>
    <property type="molecule type" value="Genomic_DNA"/>
</dbReference>